<dbReference type="GO" id="GO:0000976">
    <property type="term" value="F:transcription cis-regulatory region binding"/>
    <property type="evidence" value="ECO:0007669"/>
    <property type="project" value="TreeGrafter"/>
</dbReference>
<reference evidence="5 6" key="1">
    <citation type="submission" date="2019-06" db="EMBL/GenBank/DDBJ databases">
        <title>Whole genome shotgun sequence of Streptomyces gardneri NBRC 12865.</title>
        <authorList>
            <person name="Hosoyama A."/>
            <person name="Uohara A."/>
            <person name="Ohji S."/>
            <person name="Ichikawa N."/>
        </authorList>
    </citation>
    <scope>NUCLEOTIDE SEQUENCE [LARGE SCALE GENOMIC DNA]</scope>
    <source>
        <strain evidence="5 6">NBRC 12865</strain>
    </source>
</reference>
<evidence type="ECO:0000256" key="3">
    <source>
        <dbReference type="ARBA" id="ARBA00023163"/>
    </source>
</evidence>
<dbReference type="InterPro" id="IPR000843">
    <property type="entry name" value="HTH_LacI"/>
</dbReference>
<dbReference type="PROSITE" id="PS50932">
    <property type="entry name" value="HTH_LACI_2"/>
    <property type="match status" value="1"/>
</dbReference>
<dbReference type="SUPFAM" id="SSF53822">
    <property type="entry name" value="Periplasmic binding protein-like I"/>
    <property type="match status" value="1"/>
</dbReference>
<dbReference type="CDD" id="cd01392">
    <property type="entry name" value="HTH_LacI"/>
    <property type="match status" value="1"/>
</dbReference>
<evidence type="ECO:0000313" key="5">
    <source>
        <dbReference type="EMBL" id="GEB57103.1"/>
    </source>
</evidence>
<comment type="caution">
    <text evidence="5">The sequence shown here is derived from an EMBL/GenBank/DDBJ whole genome shotgun (WGS) entry which is preliminary data.</text>
</comment>
<dbReference type="Gene3D" id="1.10.260.40">
    <property type="entry name" value="lambda repressor-like DNA-binding domains"/>
    <property type="match status" value="1"/>
</dbReference>
<dbReference type="AlphaFoldDB" id="A0A4Y3RK73"/>
<dbReference type="InterPro" id="IPR010982">
    <property type="entry name" value="Lambda_DNA-bd_dom_sf"/>
</dbReference>
<keyword evidence="2" id="KW-0238">DNA-binding</keyword>
<dbReference type="Pfam" id="PF00356">
    <property type="entry name" value="LacI"/>
    <property type="match status" value="1"/>
</dbReference>
<dbReference type="InterPro" id="IPR001761">
    <property type="entry name" value="Peripla_BP/Lac1_sug-bd_dom"/>
</dbReference>
<dbReference type="GO" id="GO:0003700">
    <property type="term" value="F:DNA-binding transcription factor activity"/>
    <property type="evidence" value="ECO:0007669"/>
    <property type="project" value="TreeGrafter"/>
</dbReference>
<proteinExistence type="predicted"/>
<dbReference type="Pfam" id="PF00532">
    <property type="entry name" value="Peripla_BP_1"/>
    <property type="match status" value="1"/>
</dbReference>
<feature type="domain" description="HTH lacI-type" evidence="4">
    <location>
        <begin position="1"/>
        <end position="49"/>
    </location>
</feature>
<gene>
    <name evidence="5" type="primary">lacI_2</name>
    <name evidence="5" type="ORF">SGA01_27080</name>
</gene>
<dbReference type="SMART" id="SM00354">
    <property type="entry name" value="HTH_LACI"/>
    <property type="match status" value="1"/>
</dbReference>
<evidence type="ECO:0000256" key="1">
    <source>
        <dbReference type="ARBA" id="ARBA00023015"/>
    </source>
</evidence>
<evidence type="ECO:0000313" key="6">
    <source>
        <dbReference type="Proteomes" id="UP000315226"/>
    </source>
</evidence>
<dbReference type="Proteomes" id="UP000315226">
    <property type="component" value="Unassembled WGS sequence"/>
</dbReference>
<organism evidence="5 6">
    <name type="scientific">Streptomyces gardneri</name>
    <dbReference type="NCBI Taxonomy" id="66892"/>
    <lineage>
        <taxon>Bacteria</taxon>
        <taxon>Bacillati</taxon>
        <taxon>Actinomycetota</taxon>
        <taxon>Actinomycetes</taxon>
        <taxon>Kitasatosporales</taxon>
        <taxon>Streptomycetaceae</taxon>
        <taxon>Streptomyces</taxon>
    </lineage>
</organism>
<keyword evidence="1" id="KW-0805">Transcription regulation</keyword>
<dbReference type="Gene3D" id="3.40.50.2300">
    <property type="match status" value="2"/>
</dbReference>
<dbReference type="CDD" id="cd19977">
    <property type="entry name" value="PBP1_EndR-like"/>
    <property type="match status" value="1"/>
</dbReference>
<evidence type="ECO:0000259" key="4">
    <source>
        <dbReference type="PROSITE" id="PS50932"/>
    </source>
</evidence>
<sequence length="332" mass="35607">MARAAGVSAATVSRVFNGGRVTTELAERVLRSAAELRFAPNRVARALRMQRSSVISLIVPDIENPYFASLARGVEDAAQRKNHSVVLCNSDEDLDKERRYLDTALAEQMAGVIIAAASRSRTDLSPFTGMPVVAVDRRPLGAAVDAVVIDNQHGGEQATAHLLRSGYRRVACITGPEGTSAAEERLTGYRVAMGEYRREQGQDQAQLRELIRYAESGTESGREAMRDLLANEEPPDAVFVTNDLMAVGALEALRAAGREPPRFGVLSFGDAPWVSLIAPSLSTVGLPSYDLGRASVGLLLERIAGKDRPQQTMVLQTSLQVRSSATGPAPGP</sequence>
<evidence type="ECO:0000256" key="2">
    <source>
        <dbReference type="ARBA" id="ARBA00023125"/>
    </source>
</evidence>
<dbReference type="PANTHER" id="PTHR30146">
    <property type="entry name" value="LACI-RELATED TRANSCRIPTIONAL REPRESSOR"/>
    <property type="match status" value="1"/>
</dbReference>
<dbReference type="InterPro" id="IPR028082">
    <property type="entry name" value="Peripla_BP_I"/>
</dbReference>
<keyword evidence="3" id="KW-0804">Transcription</keyword>
<dbReference type="SUPFAM" id="SSF47413">
    <property type="entry name" value="lambda repressor-like DNA-binding domains"/>
    <property type="match status" value="1"/>
</dbReference>
<dbReference type="EMBL" id="BJMN01000015">
    <property type="protein sequence ID" value="GEB57103.1"/>
    <property type="molecule type" value="Genomic_DNA"/>
</dbReference>
<dbReference type="PANTHER" id="PTHR30146:SF145">
    <property type="entry name" value="RIBOSE OPERON REPRESSOR"/>
    <property type="match status" value="1"/>
</dbReference>
<name>A0A4Y3RK73_9ACTN</name>
<keyword evidence="6" id="KW-1185">Reference proteome</keyword>
<protein>
    <submittedName>
        <fullName evidence="5">LacI family transcriptional regulator</fullName>
    </submittedName>
</protein>
<accession>A0A4Y3RK73</accession>